<dbReference type="Gene3D" id="2.60.40.10">
    <property type="entry name" value="Immunoglobulins"/>
    <property type="match status" value="2"/>
</dbReference>
<evidence type="ECO:0000256" key="2">
    <source>
        <dbReference type="ARBA" id="ARBA00023180"/>
    </source>
</evidence>
<dbReference type="Ensembl" id="ENSECAT00000005662.3">
    <property type="protein sequence ID" value="ENSECAP00000003995.2"/>
    <property type="gene ID" value="ENSECAG00000009042.4"/>
</dbReference>
<dbReference type="SUPFAM" id="SSF48726">
    <property type="entry name" value="Immunoglobulin"/>
    <property type="match status" value="2"/>
</dbReference>
<dbReference type="PANTHER" id="PTHR44427">
    <property type="entry name" value="CARCINOEMBRYONIC ANTIGEN-RELATED CELL ADHESION MOLECULE 19"/>
    <property type="match status" value="1"/>
</dbReference>
<keyword evidence="3" id="KW-0393">Immunoglobulin domain</keyword>
<dbReference type="CDD" id="cd05774">
    <property type="entry name" value="IgV_CEACAM_D1"/>
    <property type="match status" value="1"/>
</dbReference>
<dbReference type="Proteomes" id="UP000002281">
    <property type="component" value="Chromosome 10"/>
</dbReference>
<reference evidence="8 9" key="1">
    <citation type="journal article" date="2009" name="Science">
        <title>Genome sequence, comparative analysis, and population genetics of the domestic horse.</title>
        <authorList>
            <consortium name="Broad Institute Genome Sequencing Platform"/>
            <consortium name="Broad Institute Whole Genome Assembly Team"/>
            <person name="Wade C.M."/>
            <person name="Giulotto E."/>
            <person name="Sigurdsson S."/>
            <person name="Zoli M."/>
            <person name="Gnerre S."/>
            <person name="Imsland F."/>
            <person name="Lear T.L."/>
            <person name="Adelson D.L."/>
            <person name="Bailey E."/>
            <person name="Bellone R.R."/>
            <person name="Bloecker H."/>
            <person name="Distl O."/>
            <person name="Edgar R.C."/>
            <person name="Garber M."/>
            <person name="Leeb T."/>
            <person name="Mauceli E."/>
            <person name="MacLeod J.N."/>
            <person name="Penedo M.C.T."/>
            <person name="Raison J.M."/>
            <person name="Sharpe T."/>
            <person name="Vogel J."/>
            <person name="Andersson L."/>
            <person name="Antczak D.F."/>
            <person name="Biagi T."/>
            <person name="Binns M.M."/>
            <person name="Chowdhary B.P."/>
            <person name="Coleman S.J."/>
            <person name="Della Valle G."/>
            <person name="Fryc S."/>
            <person name="Guerin G."/>
            <person name="Hasegawa T."/>
            <person name="Hill E.W."/>
            <person name="Jurka J."/>
            <person name="Kiialainen A."/>
            <person name="Lindgren G."/>
            <person name="Liu J."/>
            <person name="Magnani E."/>
            <person name="Mickelson J.R."/>
            <person name="Murray J."/>
            <person name="Nergadze S.G."/>
            <person name="Onofrio R."/>
            <person name="Pedroni S."/>
            <person name="Piras M.F."/>
            <person name="Raudsepp T."/>
            <person name="Rocchi M."/>
            <person name="Roeed K.H."/>
            <person name="Ryder O.A."/>
            <person name="Searle S."/>
            <person name="Skow L."/>
            <person name="Swinburne J.E."/>
            <person name="Syvaenen A.C."/>
            <person name="Tozaki T."/>
            <person name="Valberg S.J."/>
            <person name="Vaudin M."/>
            <person name="White J.R."/>
            <person name="Zody M.C."/>
            <person name="Lander E.S."/>
            <person name="Lindblad-Toh K."/>
        </authorList>
    </citation>
    <scope>NUCLEOTIDE SEQUENCE [LARGE SCALE GENOMIC DNA]</scope>
    <source>
        <strain evidence="8 9">Thoroughbred</strain>
    </source>
</reference>
<evidence type="ECO:0000256" key="5">
    <source>
        <dbReference type="SAM" id="Phobius"/>
    </source>
</evidence>
<evidence type="ECO:0000256" key="4">
    <source>
        <dbReference type="ARBA" id="ARBA00038222"/>
    </source>
</evidence>
<dbReference type="Bgee" id="ENSECAG00000009042">
    <property type="expression patterns" value="Expressed in epithelium of bronchus and 16 other cell types or tissues"/>
</dbReference>
<dbReference type="GO" id="GO:1990782">
    <property type="term" value="F:protein tyrosine kinase binding"/>
    <property type="evidence" value="ECO:0000318"/>
    <property type="project" value="GO_Central"/>
</dbReference>
<dbReference type="AlphaFoldDB" id="F7DKY3"/>
<dbReference type="PANTHER" id="PTHR44427:SF1">
    <property type="entry name" value="CARCINOEMBRYONIC ANTIGEN-RELATED CELL ADHESION MOLECULE 1"/>
    <property type="match status" value="1"/>
</dbReference>
<dbReference type="GO" id="GO:0005886">
    <property type="term" value="C:plasma membrane"/>
    <property type="evidence" value="ECO:0000318"/>
    <property type="project" value="GO_Central"/>
</dbReference>
<reference evidence="8" key="2">
    <citation type="submission" date="2025-08" db="UniProtKB">
        <authorList>
            <consortium name="Ensembl"/>
        </authorList>
    </citation>
    <scope>IDENTIFICATION</scope>
    <source>
        <strain evidence="8">Thoroughbred</strain>
    </source>
</reference>
<sequence length="338" mass="37467">MEHPSAPAHRGHIPRQGLLLAVSLLTFWNPPTTAQLTIESVPTDALEGTDVLLLVHNLPENLLGYVWLKGEGIDPDQQIVIYVIETQENTPWLLYSGRETTYHNGSLLFQNVTRSDTGYYTLQAIDQDFNNAVGTVQLRVYPELTKPNITCNNSNPVEHKDPVVLTCEPETQNTTYLWSINNQSLPDSAWLELSSDNRTLTLLRVTMNDTGPYECETRNPVSARRSDPFYLNVLCENSAGLSGGVIGGIMVGVPAVVALIAVLFFPELQCPGIKETNFSLPTPTSHRNSLFRSKTEVLQPALFAALLAYSKLLILITGRIPLPSRKRERSLFPPSTSK</sequence>
<keyword evidence="5" id="KW-0812">Transmembrane</keyword>
<dbReference type="InterPro" id="IPR013106">
    <property type="entry name" value="Ig_V-set"/>
</dbReference>
<keyword evidence="1 6" id="KW-0732">Signal</keyword>
<dbReference type="Pfam" id="PF07686">
    <property type="entry name" value="V-set"/>
    <property type="match status" value="1"/>
</dbReference>
<dbReference type="InterPro" id="IPR013783">
    <property type="entry name" value="Ig-like_fold"/>
</dbReference>
<keyword evidence="2" id="KW-0325">Glycoprotein</keyword>
<evidence type="ECO:0000259" key="7">
    <source>
        <dbReference type="PROSITE" id="PS50835"/>
    </source>
</evidence>
<comment type="similarity">
    <text evidence="4">Belongs to the immunoglobulin superfamily. CEA family.</text>
</comment>
<dbReference type="InterPro" id="IPR036179">
    <property type="entry name" value="Ig-like_dom_sf"/>
</dbReference>
<dbReference type="GO" id="GO:0007165">
    <property type="term" value="P:signal transduction"/>
    <property type="evidence" value="ECO:0000318"/>
    <property type="project" value="GO_Central"/>
</dbReference>
<protein>
    <recommendedName>
        <fullName evidence="7">Ig-like domain-containing protein</fullName>
    </recommendedName>
</protein>
<dbReference type="HOGENOM" id="CLU_184874_0_0_1"/>
<evidence type="ECO:0000256" key="3">
    <source>
        <dbReference type="ARBA" id="ARBA00023319"/>
    </source>
</evidence>
<dbReference type="InParanoid" id="F7DKY3"/>
<feature type="domain" description="Ig-like" evidence="7">
    <location>
        <begin position="142"/>
        <end position="232"/>
    </location>
</feature>
<dbReference type="SMART" id="SM00409">
    <property type="entry name" value="IG"/>
    <property type="match status" value="2"/>
</dbReference>
<dbReference type="FunFam" id="2.60.40.10:FF:000244">
    <property type="entry name" value="carcinoembryonic antigen-related cell adhesion molecule 16"/>
    <property type="match status" value="1"/>
</dbReference>
<accession>F7DKY3</accession>
<keyword evidence="5" id="KW-0472">Membrane</keyword>
<feature type="transmembrane region" description="Helical" evidence="5">
    <location>
        <begin position="245"/>
        <end position="265"/>
    </location>
</feature>
<dbReference type="InterPro" id="IPR007110">
    <property type="entry name" value="Ig-like_dom"/>
</dbReference>
<dbReference type="PaxDb" id="9796-ENSECAP00000003995"/>
<dbReference type="GeneTree" id="ENSGT01100000263479"/>
<dbReference type="PROSITE" id="PS50835">
    <property type="entry name" value="IG_LIKE"/>
    <property type="match status" value="1"/>
</dbReference>
<evidence type="ECO:0000256" key="6">
    <source>
        <dbReference type="SAM" id="SignalP"/>
    </source>
</evidence>
<dbReference type="FunFam" id="2.60.40.10:FF:000340">
    <property type="entry name" value="Carcinoembryonic antigen-related cell adhesion molecule 1"/>
    <property type="match status" value="1"/>
</dbReference>
<feature type="signal peptide" evidence="6">
    <location>
        <begin position="1"/>
        <end position="34"/>
    </location>
</feature>
<evidence type="ECO:0000313" key="9">
    <source>
        <dbReference type="Proteomes" id="UP000002281"/>
    </source>
</evidence>
<gene>
    <name evidence="8" type="primary">LOC100069585</name>
</gene>
<proteinExistence type="inferred from homology"/>
<keyword evidence="9" id="KW-1185">Reference proteome</keyword>
<feature type="chain" id="PRO_5018555554" description="Ig-like domain-containing protein" evidence="6">
    <location>
        <begin position="35"/>
        <end position="338"/>
    </location>
</feature>
<keyword evidence="5" id="KW-1133">Transmembrane helix</keyword>
<dbReference type="InterPro" id="IPR003598">
    <property type="entry name" value="Ig_sub2"/>
</dbReference>
<dbReference type="CDD" id="cd05740">
    <property type="entry name" value="IgI_hCEACAM_2_4_6_like"/>
    <property type="match status" value="1"/>
</dbReference>
<organism evidence="8 9">
    <name type="scientific">Equus caballus</name>
    <name type="common">Horse</name>
    <dbReference type="NCBI Taxonomy" id="9796"/>
    <lineage>
        <taxon>Eukaryota</taxon>
        <taxon>Metazoa</taxon>
        <taxon>Chordata</taxon>
        <taxon>Craniata</taxon>
        <taxon>Vertebrata</taxon>
        <taxon>Euteleostomi</taxon>
        <taxon>Mammalia</taxon>
        <taxon>Eutheria</taxon>
        <taxon>Laurasiatheria</taxon>
        <taxon>Perissodactyla</taxon>
        <taxon>Equidae</taxon>
        <taxon>Equus</taxon>
    </lineage>
</organism>
<dbReference type="Pfam" id="PF13927">
    <property type="entry name" value="Ig_3"/>
    <property type="match status" value="1"/>
</dbReference>
<name>F7DKY3_HORSE</name>
<dbReference type="InterPro" id="IPR003599">
    <property type="entry name" value="Ig_sub"/>
</dbReference>
<evidence type="ECO:0000313" key="8">
    <source>
        <dbReference type="Ensembl" id="ENSECAP00000003995.2"/>
    </source>
</evidence>
<dbReference type="SMR" id="F7DKY3"/>
<reference evidence="8" key="3">
    <citation type="submission" date="2025-09" db="UniProtKB">
        <authorList>
            <consortium name="Ensembl"/>
        </authorList>
    </citation>
    <scope>IDENTIFICATION</scope>
    <source>
        <strain evidence="8">Thoroughbred</strain>
    </source>
</reference>
<evidence type="ECO:0000256" key="1">
    <source>
        <dbReference type="ARBA" id="ARBA00022729"/>
    </source>
</evidence>
<dbReference type="GO" id="GO:0002682">
    <property type="term" value="P:regulation of immune system process"/>
    <property type="evidence" value="ECO:0000318"/>
    <property type="project" value="GO_Central"/>
</dbReference>
<dbReference type="GO" id="GO:0009986">
    <property type="term" value="C:cell surface"/>
    <property type="evidence" value="ECO:0000318"/>
    <property type="project" value="GO_Central"/>
</dbReference>
<dbReference type="SMART" id="SM00408">
    <property type="entry name" value="IGc2"/>
    <property type="match status" value="1"/>
</dbReference>
<feature type="transmembrane region" description="Helical" evidence="5">
    <location>
        <begin position="301"/>
        <end position="322"/>
    </location>
</feature>
<dbReference type="STRING" id="9796.ENSECAP00000003995"/>
<dbReference type="InterPro" id="IPR050831">
    <property type="entry name" value="CEA_cell_adhesion"/>
</dbReference>